<dbReference type="InterPro" id="IPR001173">
    <property type="entry name" value="Glyco_trans_2-like"/>
</dbReference>
<dbReference type="NCBIfam" id="TIGR04283">
    <property type="entry name" value="glyco_like_mftF"/>
    <property type="match status" value="1"/>
</dbReference>
<name>A0AAE2VDD2_9BACT</name>
<gene>
    <name evidence="7" type="ORF">JIN83_13365</name>
</gene>
<keyword evidence="2" id="KW-1003">Cell membrane</keyword>
<dbReference type="CDD" id="cd02522">
    <property type="entry name" value="GT_2_like_a"/>
    <property type="match status" value="1"/>
</dbReference>
<evidence type="ECO:0000313" key="7">
    <source>
        <dbReference type="EMBL" id="MBK1855956.1"/>
    </source>
</evidence>
<keyword evidence="4" id="KW-0808">Transferase</keyword>
<dbReference type="Gene3D" id="3.90.550.10">
    <property type="entry name" value="Spore Coat Polysaccharide Biosynthesis Protein SpsA, Chain A"/>
    <property type="match status" value="1"/>
</dbReference>
<comment type="caution">
    <text evidence="7">The sequence shown here is derived from an EMBL/GenBank/DDBJ whole genome shotgun (WGS) entry which is preliminary data.</text>
</comment>
<dbReference type="GO" id="GO:0016757">
    <property type="term" value="F:glycosyltransferase activity"/>
    <property type="evidence" value="ECO:0007669"/>
    <property type="project" value="UniProtKB-KW"/>
</dbReference>
<evidence type="ECO:0000259" key="6">
    <source>
        <dbReference type="Pfam" id="PF00535"/>
    </source>
</evidence>
<evidence type="ECO:0000256" key="1">
    <source>
        <dbReference type="ARBA" id="ARBA00004236"/>
    </source>
</evidence>
<evidence type="ECO:0000256" key="4">
    <source>
        <dbReference type="ARBA" id="ARBA00022679"/>
    </source>
</evidence>
<dbReference type="Pfam" id="PF00535">
    <property type="entry name" value="Glycos_transf_2"/>
    <property type="match status" value="1"/>
</dbReference>
<dbReference type="EMBL" id="JAENIG010000009">
    <property type="protein sequence ID" value="MBK1855956.1"/>
    <property type="molecule type" value="Genomic_DNA"/>
</dbReference>
<sequence>MLNDSAGLRACLTQLTAEHVTGPEIEIILCDGGSHDGTLEVAQKFPLTIVHSPPGRARQMNAGARVARGQTLLFLHADTLLPDDGCRAVIDRIESGFSMGCFDREFSGDHPLLKITSAWAGWRVRKTFWAYGDQAIFIRRDIFQALGGYQRLPRFEDLDLAIRAKAHGRWTVIDSPVISDARRFRHGTLRRVLGDFLLTIAWLSGIIKK</sequence>
<protein>
    <submittedName>
        <fullName evidence="7">TIGR04283 family arsenosugar biosynthesis glycosyltransferase</fullName>
    </submittedName>
</protein>
<evidence type="ECO:0000313" key="8">
    <source>
        <dbReference type="Proteomes" id="UP000634206"/>
    </source>
</evidence>
<dbReference type="PANTHER" id="PTHR43646:SF2">
    <property type="entry name" value="GLYCOSYLTRANSFERASE 2-LIKE DOMAIN-CONTAINING PROTEIN"/>
    <property type="match status" value="1"/>
</dbReference>
<dbReference type="Proteomes" id="UP000634206">
    <property type="component" value="Unassembled WGS sequence"/>
</dbReference>
<dbReference type="GO" id="GO:0005886">
    <property type="term" value="C:plasma membrane"/>
    <property type="evidence" value="ECO:0007669"/>
    <property type="project" value="UniProtKB-SubCell"/>
</dbReference>
<dbReference type="InterPro" id="IPR026461">
    <property type="entry name" value="Trfase_2_rSAM/seldom_assoc"/>
</dbReference>
<evidence type="ECO:0000256" key="5">
    <source>
        <dbReference type="ARBA" id="ARBA00023136"/>
    </source>
</evidence>
<reference evidence="7" key="1">
    <citation type="submission" date="2021-01" db="EMBL/GenBank/DDBJ databases">
        <title>Modified the classification status of verrucomicrobia.</title>
        <authorList>
            <person name="Feng X."/>
        </authorList>
    </citation>
    <scope>NUCLEOTIDE SEQUENCE</scope>
    <source>
        <strain evidence="7">5K15</strain>
    </source>
</reference>
<evidence type="ECO:0000256" key="3">
    <source>
        <dbReference type="ARBA" id="ARBA00022676"/>
    </source>
</evidence>
<comment type="subcellular location">
    <subcellularLocation>
        <location evidence="1">Cell membrane</location>
    </subcellularLocation>
</comment>
<dbReference type="SUPFAM" id="SSF53448">
    <property type="entry name" value="Nucleotide-diphospho-sugar transferases"/>
    <property type="match status" value="1"/>
</dbReference>
<evidence type="ECO:0000256" key="2">
    <source>
        <dbReference type="ARBA" id="ARBA00022475"/>
    </source>
</evidence>
<keyword evidence="3" id="KW-0328">Glycosyltransferase</keyword>
<feature type="domain" description="Glycosyltransferase 2-like" evidence="6">
    <location>
        <begin position="3"/>
        <end position="115"/>
    </location>
</feature>
<dbReference type="AlphaFoldDB" id="A0AAE2VDD2"/>
<organism evidence="7 8">
    <name type="scientific">Oceaniferula flava</name>
    <dbReference type="NCBI Taxonomy" id="2800421"/>
    <lineage>
        <taxon>Bacteria</taxon>
        <taxon>Pseudomonadati</taxon>
        <taxon>Verrucomicrobiota</taxon>
        <taxon>Verrucomicrobiia</taxon>
        <taxon>Verrucomicrobiales</taxon>
        <taxon>Verrucomicrobiaceae</taxon>
        <taxon>Oceaniferula</taxon>
    </lineage>
</organism>
<dbReference type="PANTHER" id="PTHR43646">
    <property type="entry name" value="GLYCOSYLTRANSFERASE"/>
    <property type="match status" value="1"/>
</dbReference>
<dbReference type="InterPro" id="IPR029044">
    <property type="entry name" value="Nucleotide-diphossugar_trans"/>
</dbReference>
<proteinExistence type="predicted"/>
<keyword evidence="5" id="KW-0472">Membrane</keyword>
<accession>A0AAE2VDD2</accession>
<keyword evidence="8" id="KW-1185">Reference proteome</keyword>